<dbReference type="PROSITE" id="PS00086">
    <property type="entry name" value="CYTOCHROME_P450"/>
    <property type="match status" value="1"/>
</dbReference>
<name>A0A9P7G826_9AGAR</name>
<sequence>MLDNLFNSPAALAAGLVVLGVVVSFVRKSSRAPLPPGPRGWPIIGNMFDLAPRGDPLPWLDHKDLYGPISSVTVLGQTIVLLNDLKTSVDLLDKRSSIYSGRPIFPFAGGMVGWDQQMILAQYGDHFRSMRKMLKGYLGSPSSVSQFQHIQELETSYFLARVLDDPAKLISNIRLTAGAISLRISHGYTIETEKPDPLVNLVEVAAKDFYLATMPGAWLVDIFPTMKYLPSWFPFKKAAAHFRTHNLAQTDRPHDFVKRRMKAGAELSSFTSSMLRDGVDDRTEHAIKFAATAIYGGGSDPAVAAMSTFILLMILHPDIQKRARDELDSVVGTKRLPDLADRPRLPYLEAILKEVLRWHTIGRLGIPHRAVQDDIYNGYLIPKDSIILPHMWNITRDPQLYSKPYEFRPERFMAGETNPPELDPNTYMFGFGRRACPGRDFANTNMYITMAMTLSVFDIQKGIDENGVEIEPRCEFEGGTVRYVSHLMLVCSLVRTLVY</sequence>
<dbReference type="InterPro" id="IPR017972">
    <property type="entry name" value="Cyt_P450_CS"/>
</dbReference>
<comment type="similarity">
    <text evidence="3 10">Belongs to the cytochrome P450 family.</text>
</comment>
<evidence type="ECO:0000256" key="8">
    <source>
        <dbReference type="ARBA" id="ARBA00023033"/>
    </source>
</evidence>
<comment type="caution">
    <text evidence="12">The sequence shown here is derived from an EMBL/GenBank/DDBJ whole genome shotgun (WGS) entry which is preliminary data.</text>
</comment>
<dbReference type="Proteomes" id="UP000775547">
    <property type="component" value="Unassembled WGS sequence"/>
</dbReference>
<keyword evidence="7 9" id="KW-0408">Iron</keyword>
<keyword evidence="13" id="KW-1185">Reference proteome</keyword>
<dbReference type="OrthoDB" id="2789670at2759"/>
<proteinExistence type="inferred from homology"/>
<evidence type="ECO:0000256" key="11">
    <source>
        <dbReference type="SAM" id="Phobius"/>
    </source>
</evidence>
<dbReference type="GO" id="GO:0016705">
    <property type="term" value="F:oxidoreductase activity, acting on paired donors, with incorporation or reduction of molecular oxygen"/>
    <property type="evidence" value="ECO:0007669"/>
    <property type="project" value="InterPro"/>
</dbReference>
<keyword evidence="4 9" id="KW-0349">Heme</keyword>
<evidence type="ECO:0000313" key="13">
    <source>
        <dbReference type="Proteomes" id="UP000775547"/>
    </source>
</evidence>
<evidence type="ECO:0000313" key="12">
    <source>
        <dbReference type="EMBL" id="KAG5645609.1"/>
    </source>
</evidence>
<evidence type="ECO:0008006" key="14">
    <source>
        <dbReference type="Google" id="ProtNLM"/>
    </source>
</evidence>
<feature type="binding site" description="axial binding residue" evidence="9">
    <location>
        <position position="436"/>
    </location>
    <ligand>
        <name>heme</name>
        <dbReference type="ChEBI" id="CHEBI:30413"/>
    </ligand>
    <ligandPart>
        <name>Fe</name>
        <dbReference type="ChEBI" id="CHEBI:18248"/>
    </ligandPart>
</feature>
<feature type="transmembrane region" description="Helical" evidence="11">
    <location>
        <begin position="6"/>
        <end position="26"/>
    </location>
</feature>
<reference evidence="12" key="2">
    <citation type="submission" date="2021-10" db="EMBL/GenBank/DDBJ databases">
        <title>Phylogenomics reveals ancestral predisposition of the termite-cultivated fungus Termitomyces towards a domesticated lifestyle.</title>
        <authorList>
            <person name="Auxier B."/>
            <person name="Grum-Grzhimaylo A."/>
            <person name="Cardenas M.E."/>
            <person name="Lodge J.D."/>
            <person name="Laessoe T."/>
            <person name="Pedersen O."/>
            <person name="Smith M.E."/>
            <person name="Kuyper T.W."/>
            <person name="Franco-Molano E.A."/>
            <person name="Baroni T.J."/>
            <person name="Aanen D.K."/>
        </authorList>
    </citation>
    <scope>NUCLEOTIDE SEQUENCE</scope>
    <source>
        <strain evidence="12">AP01</strain>
        <tissue evidence="12">Mycelium</tissue>
    </source>
</reference>
<evidence type="ECO:0000256" key="5">
    <source>
        <dbReference type="ARBA" id="ARBA00022723"/>
    </source>
</evidence>
<evidence type="ECO:0000256" key="9">
    <source>
        <dbReference type="PIRSR" id="PIRSR602401-1"/>
    </source>
</evidence>
<dbReference type="GO" id="GO:0005506">
    <property type="term" value="F:iron ion binding"/>
    <property type="evidence" value="ECO:0007669"/>
    <property type="project" value="InterPro"/>
</dbReference>
<evidence type="ECO:0000256" key="3">
    <source>
        <dbReference type="ARBA" id="ARBA00010617"/>
    </source>
</evidence>
<comment type="pathway">
    <text evidence="2">Secondary metabolite biosynthesis.</text>
</comment>
<evidence type="ECO:0000256" key="1">
    <source>
        <dbReference type="ARBA" id="ARBA00001971"/>
    </source>
</evidence>
<dbReference type="EMBL" id="JABCKV010000036">
    <property type="protein sequence ID" value="KAG5645609.1"/>
    <property type="molecule type" value="Genomic_DNA"/>
</dbReference>
<dbReference type="GO" id="GO:0004497">
    <property type="term" value="F:monooxygenase activity"/>
    <property type="evidence" value="ECO:0007669"/>
    <property type="project" value="UniProtKB-KW"/>
</dbReference>
<dbReference type="Gene3D" id="1.10.630.10">
    <property type="entry name" value="Cytochrome P450"/>
    <property type="match status" value="1"/>
</dbReference>
<dbReference type="SUPFAM" id="SSF48264">
    <property type="entry name" value="Cytochrome P450"/>
    <property type="match status" value="1"/>
</dbReference>
<keyword evidence="11" id="KW-0812">Transmembrane</keyword>
<keyword evidence="8 10" id="KW-0503">Monooxygenase</keyword>
<accession>A0A9P7G826</accession>
<reference evidence="12" key="1">
    <citation type="submission" date="2020-07" db="EMBL/GenBank/DDBJ databases">
        <authorList>
            <person name="Nieuwenhuis M."/>
            <person name="Van De Peppel L.J.J."/>
        </authorList>
    </citation>
    <scope>NUCLEOTIDE SEQUENCE</scope>
    <source>
        <strain evidence="12">AP01</strain>
        <tissue evidence="12">Mycelium</tissue>
    </source>
</reference>
<dbReference type="InterPro" id="IPR002401">
    <property type="entry name" value="Cyt_P450_E_grp-I"/>
</dbReference>
<keyword evidence="5 9" id="KW-0479">Metal-binding</keyword>
<dbReference type="Pfam" id="PF00067">
    <property type="entry name" value="p450"/>
    <property type="match status" value="1"/>
</dbReference>
<dbReference type="InterPro" id="IPR001128">
    <property type="entry name" value="Cyt_P450"/>
</dbReference>
<dbReference type="PANTHER" id="PTHR46300:SF7">
    <property type="entry name" value="P450, PUTATIVE (EUROFUNG)-RELATED"/>
    <property type="match status" value="1"/>
</dbReference>
<keyword evidence="11" id="KW-0472">Membrane</keyword>
<evidence type="ECO:0000256" key="4">
    <source>
        <dbReference type="ARBA" id="ARBA00022617"/>
    </source>
</evidence>
<keyword evidence="11" id="KW-1133">Transmembrane helix</keyword>
<gene>
    <name evidence="12" type="ORF">DXG03_005747</name>
</gene>
<evidence type="ECO:0000256" key="7">
    <source>
        <dbReference type="ARBA" id="ARBA00023004"/>
    </source>
</evidence>
<organism evidence="12 13">
    <name type="scientific">Asterophora parasitica</name>
    <dbReference type="NCBI Taxonomy" id="117018"/>
    <lineage>
        <taxon>Eukaryota</taxon>
        <taxon>Fungi</taxon>
        <taxon>Dikarya</taxon>
        <taxon>Basidiomycota</taxon>
        <taxon>Agaricomycotina</taxon>
        <taxon>Agaricomycetes</taxon>
        <taxon>Agaricomycetidae</taxon>
        <taxon>Agaricales</taxon>
        <taxon>Tricholomatineae</taxon>
        <taxon>Lyophyllaceae</taxon>
        <taxon>Asterophora</taxon>
    </lineage>
</organism>
<dbReference type="PANTHER" id="PTHR46300">
    <property type="entry name" value="P450, PUTATIVE (EUROFUNG)-RELATED-RELATED"/>
    <property type="match status" value="1"/>
</dbReference>
<comment type="cofactor">
    <cofactor evidence="1 9">
        <name>heme</name>
        <dbReference type="ChEBI" id="CHEBI:30413"/>
    </cofactor>
</comment>
<dbReference type="CDD" id="cd11065">
    <property type="entry name" value="CYP64-like"/>
    <property type="match status" value="1"/>
</dbReference>
<evidence type="ECO:0000256" key="6">
    <source>
        <dbReference type="ARBA" id="ARBA00023002"/>
    </source>
</evidence>
<protein>
    <recommendedName>
        <fullName evidence="14">Cytochrome P450</fullName>
    </recommendedName>
</protein>
<evidence type="ECO:0000256" key="10">
    <source>
        <dbReference type="RuleBase" id="RU000461"/>
    </source>
</evidence>
<evidence type="ECO:0000256" key="2">
    <source>
        <dbReference type="ARBA" id="ARBA00005179"/>
    </source>
</evidence>
<dbReference type="InterPro" id="IPR036396">
    <property type="entry name" value="Cyt_P450_sf"/>
</dbReference>
<keyword evidence="6 10" id="KW-0560">Oxidoreductase</keyword>
<dbReference type="InterPro" id="IPR050364">
    <property type="entry name" value="Cytochrome_P450_fung"/>
</dbReference>
<dbReference type="GO" id="GO:0020037">
    <property type="term" value="F:heme binding"/>
    <property type="evidence" value="ECO:0007669"/>
    <property type="project" value="InterPro"/>
</dbReference>
<dbReference type="PRINTS" id="PR00463">
    <property type="entry name" value="EP450I"/>
</dbReference>
<dbReference type="AlphaFoldDB" id="A0A9P7G826"/>